<protein>
    <submittedName>
        <fullName evidence="3">Integrase</fullName>
    </submittedName>
</protein>
<dbReference type="InterPro" id="IPR012337">
    <property type="entry name" value="RNaseH-like_sf"/>
</dbReference>
<dbReference type="RefSeq" id="WP_382761942.1">
    <property type="nucleotide sequence ID" value="NZ_JBHXKZ010000001.1"/>
</dbReference>
<feature type="domain" description="Integrase catalytic" evidence="2">
    <location>
        <begin position="196"/>
        <end position="419"/>
    </location>
</feature>
<feature type="compositionally biased region" description="Basic residues" evidence="1">
    <location>
        <begin position="564"/>
        <end position="573"/>
    </location>
</feature>
<dbReference type="Proteomes" id="UP001598352">
    <property type="component" value="Unassembled WGS sequence"/>
</dbReference>
<dbReference type="InterPro" id="IPR001584">
    <property type="entry name" value="Integrase_cat-core"/>
</dbReference>
<keyword evidence="4" id="KW-1185">Reference proteome</keyword>
<evidence type="ECO:0000313" key="4">
    <source>
        <dbReference type="Proteomes" id="UP001598352"/>
    </source>
</evidence>
<sequence>MGRKVPPTARIAEFPETAAEQARWWEGHILEVLHGLPLDASEGAVPRAEFDPRRNSLAERERAKAAELTAAGHRVTASGIKQRRQRYQRDGLIGLADGRSAKQRPPFGMVDAVVVEAMRQAIGETAEDSSKTIGFIVWRAKEILAGQEEAADVEVPSRATLYRLYSKLATGTHATGSARTRRSVNARPPGPFGEVPASAPGELMQIDSTPLDVLVRLDDGIAEKVELTAMVDIATRSITAAVLRPTTKAADASALLARSVTPEAMRPGWSEALLMSRSVLPHRRLLTLDERLEQAAARPVIVPETIVCDHGKVFISNNFRVSCRYLGINLQPAHKATPTDKGTIEKTLGSVATLFAQFVAGYTGSTADRRGRKLEDGPLWSLSELQSLLDEWIVAVWQTRPHDGLRDPQAPKRAFSPNEKYATLVESCGYVPVPLNGEDYIELLPERWQAINAYGIRIKHRTYDDVELGPLRRQHSGVAEKKGLWEIHHDPYDISRIWVRDRQGDRWITVFWKHLRRVGVPFGELAWDHACEQAPGGTEEQIADAAAALLRRAHAGPALEKGPAAKRSRRVAARTRATTPDRPVPDPPAAEPTPDEEPDTELAKVIPLGLFDPLANPWRRP</sequence>
<dbReference type="EMBL" id="JBHXKZ010000001">
    <property type="protein sequence ID" value="MFD4821323.1"/>
    <property type="molecule type" value="Genomic_DNA"/>
</dbReference>
<feature type="region of interest" description="Disordered" evidence="1">
    <location>
        <begin position="555"/>
        <end position="601"/>
    </location>
</feature>
<reference evidence="3 4" key="1">
    <citation type="submission" date="2024-09" db="EMBL/GenBank/DDBJ databases">
        <title>The Natural Products Discovery Center: Release of the First 8490 Sequenced Strains for Exploring Actinobacteria Biosynthetic Diversity.</title>
        <authorList>
            <person name="Kalkreuter E."/>
            <person name="Kautsar S.A."/>
            <person name="Yang D."/>
            <person name="Bader C.D."/>
            <person name="Teijaro C.N."/>
            <person name="Fluegel L."/>
            <person name="Davis C.M."/>
            <person name="Simpson J.R."/>
            <person name="Lauterbach L."/>
            <person name="Steele A.D."/>
            <person name="Gui C."/>
            <person name="Meng S."/>
            <person name="Li G."/>
            <person name="Viehrig K."/>
            <person name="Ye F."/>
            <person name="Su P."/>
            <person name="Kiefer A.F."/>
            <person name="Nichols A."/>
            <person name="Cepeda A.J."/>
            <person name="Yan W."/>
            <person name="Fan B."/>
            <person name="Jiang Y."/>
            <person name="Adhikari A."/>
            <person name="Zheng C.-J."/>
            <person name="Schuster L."/>
            <person name="Cowan T.M."/>
            <person name="Smanski M.J."/>
            <person name="Chevrette M.G."/>
            <person name="De Carvalho L.P.S."/>
            <person name="Shen B."/>
        </authorList>
    </citation>
    <scope>NUCLEOTIDE SEQUENCE [LARGE SCALE GENOMIC DNA]</scope>
    <source>
        <strain evidence="3 4">NPDC058428</strain>
    </source>
</reference>
<dbReference type="InterPro" id="IPR036397">
    <property type="entry name" value="RNaseH_sf"/>
</dbReference>
<dbReference type="SUPFAM" id="SSF53098">
    <property type="entry name" value="Ribonuclease H-like"/>
    <property type="match status" value="1"/>
</dbReference>
<evidence type="ECO:0000313" key="3">
    <source>
        <dbReference type="EMBL" id="MFD4821323.1"/>
    </source>
</evidence>
<accession>A0ABW6ET13</accession>
<name>A0ABW6ET13_9ACTN</name>
<comment type="caution">
    <text evidence="3">The sequence shown here is derived from an EMBL/GenBank/DDBJ whole genome shotgun (WGS) entry which is preliminary data.</text>
</comment>
<dbReference type="PROSITE" id="PS50994">
    <property type="entry name" value="INTEGRASE"/>
    <property type="match status" value="1"/>
</dbReference>
<proteinExistence type="predicted"/>
<evidence type="ECO:0000256" key="1">
    <source>
        <dbReference type="SAM" id="MobiDB-lite"/>
    </source>
</evidence>
<dbReference type="Gene3D" id="3.30.420.10">
    <property type="entry name" value="Ribonuclease H-like superfamily/Ribonuclease H"/>
    <property type="match status" value="1"/>
</dbReference>
<evidence type="ECO:0000259" key="2">
    <source>
        <dbReference type="PROSITE" id="PS50994"/>
    </source>
</evidence>
<gene>
    <name evidence="3" type="ORF">ACFWOQ_01980</name>
</gene>
<organism evidence="3 4">
    <name type="scientific">Streptomyces rubiginosohelvolus</name>
    <dbReference type="NCBI Taxonomy" id="67362"/>
    <lineage>
        <taxon>Bacteria</taxon>
        <taxon>Bacillati</taxon>
        <taxon>Actinomycetota</taxon>
        <taxon>Actinomycetes</taxon>
        <taxon>Kitasatosporales</taxon>
        <taxon>Streptomycetaceae</taxon>
        <taxon>Streptomyces</taxon>
    </lineage>
</organism>